<evidence type="ECO:0000256" key="7">
    <source>
        <dbReference type="SAM" id="Phobius"/>
    </source>
</evidence>
<evidence type="ECO:0000313" key="9">
    <source>
        <dbReference type="Proteomes" id="UP001237642"/>
    </source>
</evidence>
<feature type="transmembrane region" description="Helical" evidence="7">
    <location>
        <begin position="236"/>
        <end position="255"/>
    </location>
</feature>
<keyword evidence="4 7" id="KW-0472">Membrane</keyword>
<comment type="subcellular location">
    <subcellularLocation>
        <location evidence="1">Membrane</location>
        <topology evidence="1">Multi-pass membrane protein</topology>
    </subcellularLocation>
</comment>
<feature type="transmembrane region" description="Helical" evidence="7">
    <location>
        <begin position="83"/>
        <end position="104"/>
    </location>
</feature>
<gene>
    <name evidence="8" type="ORF">POM88_040611</name>
</gene>
<comment type="caution">
    <text evidence="8">The sequence shown here is derived from an EMBL/GenBank/DDBJ whole genome shotgun (WGS) entry which is preliminary data.</text>
</comment>
<dbReference type="AlphaFoldDB" id="A0AAD8HF83"/>
<dbReference type="Proteomes" id="UP001237642">
    <property type="component" value="Unassembled WGS sequence"/>
</dbReference>
<keyword evidence="3 7" id="KW-1133">Transmembrane helix</keyword>
<dbReference type="PANTHER" id="PTHR11662:SF255">
    <property type="entry name" value="ASCORBATE TRANSPORTER, CHLOROPLASTIC"/>
    <property type="match status" value="1"/>
</dbReference>
<accession>A0AAD8HF83</accession>
<comment type="similarity">
    <text evidence="5">Belongs to the major facilitator superfamily. Sodium/anion cotransporter (TC 2.A.1.14) family.</text>
</comment>
<dbReference type="GO" id="GO:0016020">
    <property type="term" value="C:membrane"/>
    <property type="evidence" value="ECO:0007669"/>
    <property type="project" value="UniProtKB-SubCell"/>
</dbReference>
<evidence type="ECO:0000256" key="4">
    <source>
        <dbReference type="ARBA" id="ARBA00023136"/>
    </source>
</evidence>
<reference evidence="8" key="1">
    <citation type="submission" date="2023-02" db="EMBL/GenBank/DDBJ databases">
        <title>Genome of toxic invasive species Heracleum sosnowskyi carries increased number of genes despite the absence of recent whole-genome duplications.</title>
        <authorList>
            <person name="Schelkunov M."/>
            <person name="Shtratnikova V."/>
            <person name="Makarenko M."/>
            <person name="Klepikova A."/>
            <person name="Omelchenko D."/>
            <person name="Novikova G."/>
            <person name="Obukhova E."/>
            <person name="Bogdanov V."/>
            <person name="Penin A."/>
            <person name="Logacheva M."/>
        </authorList>
    </citation>
    <scope>NUCLEOTIDE SEQUENCE</scope>
    <source>
        <strain evidence="8">Hsosn_3</strain>
        <tissue evidence="8">Leaf</tissue>
    </source>
</reference>
<dbReference type="SUPFAM" id="SSF103473">
    <property type="entry name" value="MFS general substrate transporter"/>
    <property type="match status" value="1"/>
</dbReference>
<protein>
    <submittedName>
        <fullName evidence="8">Uncharacterized protein</fullName>
    </submittedName>
</protein>
<dbReference type="InterPro" id="IPR036259">
    <property type="entry name" value="MFS_trans_sf"/>
</dbReference>
<dbReference type="InterPro" id="IPR011701">
    <property type="entry name" value="MFS"/>
</dbReference>
<evidence type="ECO:0000256" key="3">
    <source>
        <dbReference type="ARBA" id="ARBA00022989"/>
    </source>
</evidence>
<evidence type="ECO:0000256" key="1">
    <source>
        <dbReference type="ARBA" id="ARBA00004141"/>
    </source>
</evidence>
<keyword evidence="9" id="KW-1185">Reference proteome</keyword>
<evidence type="ECO:0000256" key="2">
    <source>
        <dbReference type="ARBA" id="ARBA00022692"/>
    </source>
</evidence>
<name>A0AAD8HF83_9APIA</name>
<organism evidence="8 9">
    <name type="scientific">Heracleum sosnowskyi</name>
    <dbReference type="NCBI Taxonomy" id="360622"/>
    <lineage>
        <taxon>Eukaryota</taxon>
        <taxon>Viridiplantae</taxon>
        <taxon>Streptophyta</taxon>
        <taxon>Embryophyta</taxon>
        <taxon>Tracheophyta</taxon>
        <taxon>Spermatophyta</taxon>
        <taxon>Magnoliopsida</taxon>
        <taxon>eudicotyledons</taxon>
        <taxon>Gunneridae</taxon>
        <taxon>Pentapetalae</taxon>
        <taxon>asterids</taxon>
        <taxon>campanulids</taxon>
        <taxon>Apiales</taxon>
        <taxon>Apiaceae</taxon>
        <taxon>Apioideae</taxon>
        <taxon>apioid superclade</taxon>
        <taxon>Tordylieae</taxon>
        <taxon>Tordyliinae</taxon>
        <taxon>Heracleum</taxon>
    </lineage>
</organism>
<dbReference type="InterPro" id="IPR050382">
    <property type="entry name" value="MFS_Na/Anion_cotransporter"/>
</dbReference>
<dbReference type="PANTHER" id="PTHR11662">
    <property type="entry name" value="SOLUTE CARRIER FAMILY 17"/>
    <property type="match status" value="1"/>
</dbReference>
<dbReference type="GO" id="GO:0022857">
    <property type="term" value="F:transmembrane transporter activity"/>
    <property type="evidence" value="ECO:0007669"/>
    <property type="project" value="InterPro"/>
</dbReference>
<reference evidence="8" key="2">
    <citation type="submission" date="2023-05" db="EMBL/GenBank/DDBJ databases">
        <authorList>
            <person name="Schelkunov M.I."/>
        </authorList>
    </citation>
    <scope>NUCLEOTIDE SEQUENCE</scope>
    <source>
        <strain evidence="8">Hsosn_3</strain>
        <tissue evidence="8">Leaf</tissue>
    </source>
</reference>
<keyword evidence="2 7" id="KW-0812">Transmembrane</keyword>
<evidence type="ECO:0000256" key="6">
    <source>
        <dbReference type="ARBA" id="ARBA00044504"/>
    </source>
</evidence>
<dbReference type="Pfam" id="PF07690">
    <property type="entry name" value="MFS_1"/>
    <property type="match status" value="1"/>
</dbReference>
<evidence type="ECO:0000256" key="5">
    <source>
        <dbReference type="ARBA" id="ARBA00024362"/>
    </source>
</evidence>
<feature type="transmembrane region" description="Helical" evidence="7">
    <location>
        <begin position="124"/>
        <end position="145"/>
    </location>
</feature>
<evidence type="ECO:0000313" key="8">
    <source>
        <dbReference type="EMBL" id="KAK1365050.1"/>
    </source>
</evidence>
<proteinExistence type="inferred from homology"/>
<dbReference type="EMBL" id="JAUIZM010000009">
    <property type="protein sequence ID" value="KAK1365050.1"/>
    <property type="molecule type" value="Genomic_DNA"/>
</dbReference>
<dbReference type="Gene3D" id="1.20.1250.20">
    <property type="entry name" value="MFS general substrate transporter like domains"/>
    <property type="match status" value="1"/>
</dbReference>
<comment type="similarity">
    <text evidence="6">Belongs to the major facilitator superfamily. Phosphate:H(+) symporter (TC 2.A.1.9) family.</text>
</comment>
<sequence length="258" mass="28979">MVCFGFGFDLIGNDYKVVALLTCFGKPWTAEVYSVNTNVWRRVEPNPKDLPSYDDFDVCVNDFLCCVGTYGMLTFDLNKEASVWALIISHFCHNWGTFILLTWMPTYYNQVLKFNLTESGLVCVLPWLTMAVFANIGGWIADTLISRDNAINMIFGTCFLSHAVKPCQDTCFSGTMHVAQSCDQLATAKETIRRLGMGTNTYTFAALLGQKKDGQFSKFCKSFSIATCILGSSRKFGMIFVVYAMFIICLLHIWSKGK</sequence>